<protein>
    <submittedName>
        <fullName evidence="1">Uncharacterized protein</fullName>
    </submittedName>
</protein>
<gene>
    <name evidence="1" type="ORF">IT774_01940</name>
</gene>
<accession>A0A7S9HDA9</accession>
<dbReference type="Proteomes" id="UP000595095">
    <property type="component" value="Chromosome"/>
</dbReference>
<keyword evidence="2" id="KW-1185">Reference proteome</keyword>
<dbReference type="KEGG" id="smaa:IT774_01940"/>
<dbReference type="EMBL" id="CP064795">
    <property type="protein sequence ID" value="QPG06035.1"/>
    <property type="molecule type" value="Genomic_DNA"/>
</dbReference>
<proteinExistence type="predicted"/>
<name>A0A7S9HDA9_9ALTE</name>
<dbReference type="AlphaFoldDB" id="A0A7S9HDA9"/>
<dbReference type="RefSeq" id="WP_195811113.1">
    <property type="nucleotide sequence ID" value="NZ_CP064795.1"/>
</dbReference>
<evidence type="ECO:0000313" key="1">
    <source>
        <dbReference type="EMBL" id="QPG06035.1"/>
    </source>
</evidence>
<sequence>MTTTYADRSKVTEVRFNKDAYKTYRIKIEKTVGQYVDTSLLILAKESVTQRYTRVLKIIEQSEASQAGVLNKVLLNVTDKEALNAYQKFQSSLHR</sequence>
<reference evidence="1 2" key="1">
    <citation type="submission" date="2020-11" db="EMBL/GenBank/DDBJ databases">
        <title>Complete genome sequence for Salinimonas sp. strain G2-b.</title>
        <authorList>
            <person name="Park S.-J."/>
        </authorList>
    </citation>
    <scope>NUCLEOTIDE SEQUENCE [LARGE SCALE GENOMIC DNA]</scope>
    <source>
        <strain evidence="1 2">G2-b</strain>
    </source>
</reference>
<evidence type="ECO:0000313" key="2">
    <source>
        <dbReference type="Proteomes" id="UP000595095"/>
    </source>
</evidence>
<organism evidence="1 2">
    <name type="scientific">Salinimonas marina</name>
    <dbReference type="NCBI Taxonomy" id="2785918"/>
    <lineage>
        <taxon>Bacteria</taxon>
        <taxon>Pseudomonadati</taxon>
        <taxon>Pseudomonadota</taxon>
        <taxon>Gammaproteobacteria</taxon>
        <taxon>Alteromonadales</taxon>
        <taxon>Alteromonadaceae</taxon>
        <taxon>Alteromonas/Salinimonas group</taxon>
        <taxon>Salinimonas</taxon>
    </lineage>
</organism>